<gene>
    <name evidence="2" type="ORF">CVU82_00475</name>
</gene>
<dbReference type="EMBL" id="PHAI01000001">
    <property type="protein sequence ID" value="PKM91672.1"/>
    <property type="molecule type" value="Genomic_DNA"/>
</dbReference>
<dbReference type="Pfam" id="PF09992">
    <property type="entry name" value="NAGPA"/>
    <property type="match status" value="1"/>
</dbReference>
<reference evidence="2 3" key="1">
    <citation type="journal article" date="2017" name="ISME J.">
        <title>Potential for microbial H2 and metal transformations associated with novel bacteria and archaea in deep terrestrial subsurface sediments.</title>
        <authorList>
            <person name="Hernsdorf A.W."/>
            <person name="Amano Y."/>
            <person name="Miyakawa K."/>
            <person name="Ise K."/>
            <person name="Suzuki Y."/>
            <person name="Anantharaman K."/>
            <person name="Probst A."/>
            <person name="Burstein D."/>
            <person name="Thomas B.C."/>
            <person name="Banfield J.F."/>
        </authorList>
    </citation>
    <scope>NUCLEOTIDE SEQUENCE [LARGE SCALE GENOMIC DNA]</scope>
    <source>
        <strain evidence="2">HGW-Falkowbacteria-1</strain>
    </source>
</reference>
<sequence>MRKCCYFVFLFALLFVAFLPLSTLKAQTLGERLGGRILIDVERNGEAWYIYPKDSKRYYLGRPSDAFNVMRELGLGISERDFQRIAQSGTEVEGDVAFAKKLAGLIILQVERNGEAWYINPLTYKKHYLGRPNDAFFIMRELGLGISRKNLAYIHKDTLDESINEYSSYQHKVKVSYENQDYFLDIVEIDLNNPKLKIISDTANSQSCPGRCQSKELIDYVTDSNAFAAINGTYFDTSAEKLNYYFFPVYNSRLNVFINNDQLKYPTTGPIMAFDENNKFYYFKDSRDFASVENFEQTYGAKLQAAIGNKPRLIENGQNLLIDWEVDEKQRDVKATRNALAFKNDDIGGKGKIYLIVARSATVSDLAEILKIMKMDYAINLDGGYSAALFYRDEYMFGPGRTIPNAILFAE</sequence>
<protein>
    <recommendedName>
        <fullName evidence="1">Phosphodiester glycosidase domain-containing protein</fullName>
    </recommendedName>
</protein>
<dbReference type="InterPro" id="IPR018711">
    <property type="entry name" value="NAGPA"/>
</dbReference>
<organism evidence="2 3">
    <name type="scientific">Candidatus Falkowbacteria bacterium HGW-Falkowbacteria-1</name>
    <dbReference type="NCBI Taxonomy" id="2013768"/>
    <lineage>
        <taxon>Bacteria</taxon>
        <taxon>Candidatus Falkowiibacteriota</taxon>
    </lineage>
</organism>
<evidence type="ECO:0000313" key="3">
    <source>
        <dbReference type="Proteomes" id="UP000233517"/>
    </source>
</evidence>
<evidence type="ECO:0000313" key="2">
    <source>
        <dbReference type="EMBL" id="PKM91672.1"/>
    </source>
</evidence>
<dbReference type="Proteomes" id="UP000233517">
    <property type="component" value="Unassembled WGS sequence"/>
</dbReference>
<evidence type="ECO:0000259" key="1">
    <source>
        <dbReference type="Pfam" id="PF09992"/>
    </source>
</evidence>
<name>A0A2N2EAG7_9BACT</name>
<proteinExistence type="predicted"/>
<dbReference type="AlphaFoldDB" id="A0A2N2EAG7"/>
<comment type="caution">
    <text evidence="2">The sequence shown here is derived from an EMBL/GenBank/DDBJ whole genome shotgun (WGS) entry which is preliminary data.</text>
</comment>
<accession>A0A2N2EAG7</accession>
<feature type="domain" description="Phosphodiester glycosidase" evidence="1">
    <location>
        <begin position="225"/>
        <end position="409"/>
    </location>
</feature>